<dbReference type="InterPro" id="IPR006674">
    <property type="entry name" value="HD_domain"/>
</dbReference>
<organism evidence="2 3">
    <name type="scientific">Allomeiothermus silvanus (strain ATCC 700542 / DSM 9946 / NBRC 106475 / NCIMB 13440 / VI-R2)</name>
    <name type="common">Thermus silvanus</name>
    <dbReference type="NCBI Taxonomy" id="526227"/>
    <lineage>
        <taxon>Bacteria</taxon>
        <taxon>Thermotogati</taxon>
        <taxon>Deinococcota</taxon>
        <taxon>Deinococci</taxon>
        <taxon>Thermales</taxon>
        <taxon>Thermaceae</taxon>
        <taxon>Allomeiothermus</taxon>
    </lineage>
</organism>
<dbReference type="RefSeq" id="WP_013157565.1">
    <property type="nucleotide sequence ID" value="NC_014212.1"/>
</dbReference>
<protein>
    <submittedName>
        <fullName evidence="2">Metal dependent phosphohydrolase</fullName>
    </submittedName>
</protein>
<proteinExistence type="predicted"/>
<dbReference type="Pfam" id="PF01966">
    <property type="entry name" value="HD"/>
    <property type="match status" value="1"/>
</dbReference>
<name>D7BD66_ALLS1</name>
<dbReference type="EMBL" id="CP002042">
    <property type="protein sequence ID" value="ADH62984.1"/>
    <property type="molecule type" value="Genomic_DNA"/>
</dbReference>
<dbReference type="PANTHER" id="PTHR38659:SF1">
    <property type="entry name" value="METAL DEPENDENT PHOSPHOHYDROLASE"/>
    <property type="match status" value="1"/>
</dbReference>
<dbReference type="AlphaFoldDB" id="D7BD66"/>
<gene>
    <name evidence="2" type="ordered locus">Mesil_1079</name>
</gene>
<dbReference type="PANTHER" id="PTHR38659">
    <property type="entry name" value="METAL-DEPENDENT PHOSPHOHYDROLASE"/>
    <property type="match status" value="1"/>
</dbReference>
<dbReference type="Gene3D" id="1.10.3210.10">
    <property type="entry name" value="Hypothetical protein af1432"/>
    <property type="match status" value="1"/>
</dbReference>
<dbReference type="STRING" id="526227.Mesil_1079"/>
<accession>D7BD66</accession>
<evidence type="ECO:0000313" key="2">
    <source>
        <dbReference type="EMBL" id="ADH62984.1"/>
    </source>
</evidence>
<dbReference type="SUPFAM" id="SSF109604">
    <property type="entry name" value="HD-domain/PDEase-like"/>
    <property type="match status" value="1"/>
</dbReference>
<dbReference type="HOGENOM" id="CLU_090635_1_1_0"/>
<dbReference type="OrthoDB" id="9801160at2"/>
<evidence type="ECO:0000259" key="1">
    <source>
        <dbReference type="SMART" id="SM00471"/>
    </source>
</evidence>
<dbReference type="InterPro" id="IPR006675">
    <property type="entry name" value="HDIG_dom"/>
</dbReference>
<dbReference type="Proteomes" id="UP000001916">
    <property type="component" value="Chromosome"/>
</dbReference>
<keyword evidence="3" id="KW-1185">Reference proteome</keyword>
<sequence>MAIYMTYPDALNLMQSWTTSESLQRHMLAVAAAMRAYARKYGEDEEKWAMTGILHDFDYEKAPETHPYKGVEMLREMGYPEDVLDAIMGHADDPQYPRKTRMAQALYAVDELTGLITAAVYVRPDKSIYGLELPSLQKKFKDKAFAARVDRQGIIQGAEELGVPLEEHLQFVLEAMKAEAEVLGLVGSLRGESREG</sequence>
<reference evidence="2 3" key="1">
    <citation type="journal article" date="2010" name="Stand. Genomic Sci.">
        <title>Complete genome sequence of Meiothermus silvanus type strain (VI-R2).</title>
        <authorList>
            <person name="Sikorski J."/>
            <person name="Tindall B.J."/>
            <person name="Lowry S."/>
            <person name="Lucas S."/>
            <person name="Nolan M."/>
            <person name="Copeland A."/>
            <person name="Glavina Del Rio T."/>
            <person name="Tice H."/>
            <person name="Cheng J.F."/>
            <person name="Han C."/>
            <person name="Pitluck S."/>
            <person name="Liolios K."/>
            <person name="Ivanova N."/>
            <person name="Mavromatis K."/>
            <person name="Mikhailova N."/>
            <person name="Pati A."/>
            <person name="Goodwin L."/>
            <person name="Chen A."/>
            <person name="Palaniappan K."/>
            <person name="Land M."/>
            <person name="Hauser L."/>
            <person name="Chang Y.J."/>
            <person name="Jeffries C.D."/>
            <person name="Rohde M."/>
            <person name="Goker M."/>
            <person name="Woyke T."/>
            <person name="Bristow J."/>
            <person name="Eisen J.A."/>
            <person name="Markowitz V."/>
            <person name="Hugenholtz P."/>
            <person name="Kyrpides N.C."/>
            <person name="Klenk H.P."/>
            <person name="Lapidus A."/>
        </authorList>
    </citation>
    <scope>NUCLEOTIDE SEQUENCE [LARGE SCALE GENOMIC DNA]</scope>
    <source>
        <strain evidence="3">ATCC 700542 / DSM 9946 / VI-R2</strain>
    </source>
</reference>
<feature type="domain" description="HD/PDEase" evidence="1">
    <location>
        <begin position="19"/>
        <end position="124"/>
    </location>
</feature>
<evidence type="ECO:0000313" key="3">
    <source>
        <dbReference type="Proteomes" id="UP000001916"/>
    </source>
</evidence>
<dbReference type="InterPro" id="IPR003607">
    <property type="entry name" value="HD/PDEase_dom"/>
</dbReference>
<dbReference type="eggNOG" id="COG2316">
    <property type="taxonomic scope" value="Bacteria"/>
</dbReference>
<dbReference type="SMART" id="SM00471">
    <property type="entry name" value="HDc"/>
    <property type="match status" value="1"/>
</dbReference>
<dbReference type="NCBIfam" id="TIGR00277">
    <property type="entry name" value="HDIG"/>
    <property type="match status" value="1"/>
</dbReference>
<dbReference type="KEGG" id="msv:Mesil_1079"/>